<evidence type="ECO:0000256" key="3">
    <source>
        <dbReference type="ARBA" id="ARBA00023110"/>
    </source>
</evidence>
<comment type="catalytic activity">
    <reaction evidence="1 5">
        <text>[protein]-peptidylproline (omega=180) = [protein]-peptidylproline (omega=0)</text>
        <dbReference type="Rhea" id="RHEA:16237"/>
        <dbReference type="Rhea" id="RHEA-COMP:10747"/>
        <dbReference type="Rhea" id="RHEA-COMP:10748"/>
        <dbReference type="ChEBI" id="CHEBI:83833"/>
        <dbReference type="ChEBI" id="CHEBI:83834"/>
        <dbReference type="EC" id="5.2.1.8"/>
    </reaction>
</comment>
<feature type="compositionally biased region" description="Basic and acidic residues" evidence="6">
    <location>
        <begin position="348"/>
        <end position="365"/>
    </location>
</feature>
<feature type="compositionally biased region" description="Basic and acidic residues" evidence="6">
    <location>
        <begin position="217"/>
        <end position="226"/>
    </location>
</feature>
<dbReference type="InterPro" id="IPR046357">
    <property type="entry name" value="PPIase_dom_sf"/>
</dbReference>
<evidence type="ECO:0000256" key="2">
    <source>
        <dbReference type="ARBA" id="ARBA00013194"/>
    </source>
</evidence>
<protein>
    <recommendedName>
        <fullName evidence="2 5">peptidylprolyl isomerase</fullName>
        <ecNumber evidence="2 5">5.2.1.8</ecNumber>
    </recommendedName>
</protein>
<feature type="compositionally biased region" description="Basic residues" evidence="6">
    <location>
        <begin position="227"/>
        <end position="240"/>
    </location>
</feature>
<feature type="domain" description="PPIase FKBP-type" evidence="7">
    <location>
        <begin position="32"/>
        <end position="121"/>
    </location>
</feature>
<dbReference type="InterPro" id="IPR001179">
    <property type="entry name" value="PPIase_FKBP_dom"/>
</dbReference>
<sequence>MSVSASIQLESVSTRIVDELEPGDGASFPKVGDKLLVHYTGCLAATGRCFDSSRARGHAFTFTVGCGKVIKGWDVLLLRLCKGQRVKLHVGAVDGYGAAGSPPNVPANADLLFDVELIDINEPLVKEGIRYRKELEDKARREVEEQQERDAKAAMASEGPKAAASGPKRPRESDESGSGSDSDSSSSSSESSGAARKRKERKKDKKKEKREKKRRERKEAKKSSKKEAKRGRKKEKKKKRDRETVQRSVITGKRLKLDDSAADTEGRARRAALLAHMNEGEGEAYGVAAHAPVPPRPDTAQMRDLMHAADAARREKRQRLGALVRGGGDDFAGSIAREYATQRSSGGGKRDVRDAADYMKKDSNF</sequence>
<keyword evidence="3 5" id="KW-0697">Rotamase</keyword>
<feature type="compositionally biased region" description="Low complexity" evidence="6">
    <location>
        <begin position="176"/>
        <end position="194"/>
    </location>
</feature>
<feature type="compositionally biased region" description="Basic and acidic residues" evidence="6">
    <location>
        <begin position="138"/>
        <end position="152"/>
    </location>
</feature>
<dbReference type="EMBL" id="HBIR01028495">
    <property type="protein sequence ID" value="CAE0556800.1"/>
    <property type="molecule type" value="Transcribed_RNA"/>
</dbReference>
<dbReference type="SUPFAM" id="SSF54534">
    <property type="entry name" value="FKBP-like"/>
    <property type="match status" value="1"/>
</dbReference>
<reference evidence="8" key="1">
    <citation type="submission" date="2021-01" db="EMBL/GenBank/DDBJ databases">
        <authorList>
            <person name="Corre E."/>
            <person name="Pelletier E."/>
            <person name="Niang G."/>
            <person name="Scheremetjew M."/>
            <person name="Finn R."/>
            <person name="Kale V."/>
            <person name="Holt S."/>
            <person name="Cochrane G."/>
            <person name="Meng A."/>
            <person name="Brown T."/>
            <person name="Cohen L."/>
        </authorList>
    </citation>
    <scope>NUCLEOTIDE SEQUENCE</scope>
    <source>
        <strain evidence="8">379</strain>
    </source>
</reference>
<evidence type="ECO:0000313" key="8">
    <source>
        <dbReference type="EMBL" id="CAE0556800.1"/>
    </source>
</evidence>
<dbReference type="InterPro" id="IPR050689">
    <property type="entry name" value="FKBP-type_PPIase"/>
</dbReference>
<feature type="region of interest" description="Disordered" evidence="6">
    <location>
        <begin position="340"/>
        <end position="365"/>
    </location>
</feature>
<dbReference type="PANTHER" id="PTHR10516">
    <property type="entry name" value="PEPTIDYL-PROLYL CIS-TRANS ISOMERASE"/>
    <property type="match status" value="1"/>
</dbReference>
<evidence type="ECO:0000256" key="1">
    <source>
        <dbReference type="ARBA" id="ARBA00000971"/>
    </source>
</evidence>
<feature type="compositionally biased region" description="Basic and acidic residues" evidence="6">
    <location>
        <begin position="255"/>
        <end position="264"/>
    </location>
</feature>
<dbReference type="GO" id="GO:0005737">
    <property type="term" value="C:cytoplasm"/>
    <property type="evidence" value="ECO:0007669"/>
    <property type="project" value="TreeGrafter"/>
</dbReference>
<dbReference type="Gene3D" id="3.10.50.40">
    <property type="match status" value="1"/>
</dbReference>
<dbReference type="AlphaFoldDB" id="A0A7S3SJT7"/>
<dbReference type="FunFam" id="3.10.50.40:FF:000006">
    <property type="entry name" value="Peptidyl-prolyl cis-trans isomerase"/>
    <property type="match status" value="1"/>
</dbReference>
<evidence type="ECO:0000256" key="4">
    <source>
        <dbReference type="ARBA" id="ARBA00023235"/>
    </source>
</evidence>
<feature type="compositionally biased region" description="Basic residues" evidence="6">
    <location>
        <begin position="195"/>
        <end position="216"/>
    </location>
</feature>
<evidence type="ECO:0000259" key="7">
    <source>
        <dbReference type="PROSITE" id="PS50059"/>
    </source>
</evidence>
<evidence type="ECO:0000256" key="6">
    <source>
        <dbReference type="SAM" id="MobiDB-lite"/>
    </source>
</evidence>
<dbReference type="EC" id="5.2.1.8" evidence="2 5"/>
<feature type="region of interest" description="Disordered" evidence="6">
    <location>
        <begin position="138"/>
        <end position="264"/>
    </location>
</feature>
<dbReference type="PROSITE" id="PS50059">
    <property type="entry name" value="FKBP_PPIASE"/>
    <property type="match status" value="1"/>
</dbReference>
<organism evidence="8">
    <name type="scientific">Emiliania huxleyi</name>
    <name type="common">Coccolithophore</name>
    <name type="synonym">Pontosphaera huxleyi</name>
    <dbReference type="NCBI Taxonomy" id="2903"/>
    <lineage>
        <taxon>Eukaryota</taxon>
        <taxon>Haptista</taxon>
        <taxon>Haptophyta</taxon>
        <taxon>Prymnesiophyceae</taxon>
        <taxon>Isochrysidales</taxon>
        <taxon>Noelaerhabdaceae</taxon>
        <taxon>Emiliania</taxon>
    </lineage>
</organism>
<name>A0A7S3SJT7_EMIHU</name>
<dbReference type="PANTHER" id="PTHR10516:SF443">
    <property type="entry name" value="FK506-BINDING PROTEIN 59-RELATED"/>
    <property type="match status" value="1"/>
</dbReference>
<dbReference type="Pfam" id="PF00254">
    <property type="entry name" value="FKBP_C"/>
    <property type="match status" value="1"/>
</dbReference>
<dbReference type="GO" id="GO:0003755">
    <property type="term" value="F:peptidyl-prolyl cis-trans isomerase activity"/>
    <property type="evidence" value="ECO:0007669"/>
    <property type="project" value="UniProtKB-KW"/>
</dbReference>
<evidence type="ECO:0000256" key="5">
    <source>
        <dbReference type="PROSITE-ProRule" id="PRU00277"/>
    </source>
</evidence>
<accession>A0A7S3SJT7</accession>
<proteinExistence type="predicted"/>
<gene>
    <name evidence="8" type="ORF">EHUX00137_LOCUS22016</name>
</gene>
<keyword evidence="4 5" id="KW-0413">Isomerase</keyword>